<keyword evidence="2" id="KW-0132">Cell division</keyword>
<comment type="caution">
    <text evidence="8">The sequence shown here is derived from an EMBL/GenBank/DDBJ whole genome shotgun (WGS) entry which is preliminary data.</text>
</comment>
<protein>
    <recommendedName>
        <fullName evidence="1">Anaphase-promoting complex subunit 4</fullName>
    </recommendedName>
</protein>
<dbReference type="PANTHER" id="PTHR13260">
    <property type="entry name" value="ANAPHASE PROMOTING COMPLEX SUBUNIT 4 APC4"/>
    <property type="match status" value="1"/>
</dbReference>
<dbReference type="AlphaFoldDB" id="A0AAV2YZZ6"/>
<dbReference type="GO" id="GO:0051301">
    <property type="term" value="P:cell division"/>
    <property type="evidence" value="ECO:0007669"/>
    <property type="project" value="UniProtKB-KW"/>
</dbReference>
<dbReference type="Gene3D" id="2.130.10.10">
    <property type="entry name" value="YVTN repeat-like/Quinoprotein amine dehydrogenase"/>
    <property type="match status" value="1"/>
</dbReference>
<evidence type="ECO:0000313" key="9">
    <source>
        <dbReference type="Proteomes" id="UP001146120"/>
    </source>
</evidence>
<dbReference type="GO" id="GO:0034399">
    <property type="term" value="C:nuclear periphery"/>
    <property type="evidence" value="ECO:0007669"/>
    <property type="project" value="TreeGrafter"/>
</dbReference>
<evidence type="ECO:0000256" key="2">
    <source>
        <dbReference type="ARBA" id="ARBA00022618"/>
    </source>
</evidence>
<dbReference type="Pfam" id="PF12894">
    <property type="entry name" value="ANAPC4_WD40"/>
    <property type="match status" value="1"/>
</dbReference>
<reference evidence="8" key="2">
    <citation type="journal article" date="2023" name="Microbiol Resour">
        <title>Decontamination and Annotation of the Draft Genome Sequence of the Oomycete Lagenidium giganteum ARSEF 373.</title>
        <authorList>
            <person name="Morgan W.R."/>
            <person name="Tartar A."/>
        </authorList>
    </citation>
    <scope>NUCLEOTIDE SEQUENCE</scope>
    <source>
        <strain evidence="8">ARSEF 373</strain>
    </source>
</reference>
<organism evidence="8 9">
    <name type="scientific">Lagenidium giganteum</name>
    <dbReference type="NCBI Taxonomy" id="4803"/>
    <lineage>
        <taxon>Eukaryota</taxon>
        <taxon>Sar</taxon>
        <taxon>Stramenopiles</taxon>
        <taxon>Oomycota</taxon>
        <taxon>Peronosporomycetes</taxon>
        <taxon>Pythiales</taxon>
        <taxon>Pythiaceae</taxon>
    </lineage>
</organism>
<sequence length="493" mass="55407">MHEDGGSAARTPQAFTVLQEKYVSASVVRCCPTMDLIALLTVDGDLIVHRTISWQKLLHMKASEVIATMVAIEWSPDGLELAVGCDDGDVVVYDIETGTHRSELRGLRENQDMRHDSAIVAMHWVDCHGNVVFWWMGRVFMTKTNILDRVQHQIVAHDKARLPPAQRRTLLLEKMMLLTDLSRLDVIVAQAHLPDGSSDVTDKTMGQPRALVAVNVTRWRECLPEITFIAQVAEQINPLLSEIVLGVRQIGTEWKMATRIFELKMGLLSSLYEKYGCEDTPQADMLTLVATGIASPALAQYFAQDIQEMSITRMKKDFFHGCDTLQKLLVGRIKVGWTQVLLRLSELRGRVKWRHVDYATTLGLTKQALDKLVVIVQRLLVEAERFGCLLQDVKQDFSLLFQWILECIRVHSSATKKIDSTTRASETGHSLLDQRRLCDFLRRAVDCAAHECRVQSNKYKVDSSFGNPVSAYLSASKGAGERKSSETLSELTA</sequence>
<feature type="domain" description="Anaphase-promoting complex subunit 4 long" evidence="7">
    <location>
        <begin position="212"/>
        <end position="409"/>
    </location>
</feature>
<dbReference type="InterPro" id="IPR024977">
    <property type="entry name" value="Apc4-like_WD40_dom"/>
</dbReference>
<keyword evidence="5" id="KW-0131">Cell cycle</keyword>
<dbReference type="InterPro" id="IPR015943">
    <property type="entry name" value="WD40/YVTN_repeat-like_dom_sf"/>
</dbReference>
<dbReference type="PANTHER" id="PTHR13260:SF0">
    <property type="entry name" value="ANAPHASE-PROMOTING COMPLEX SUBUNIT 4"/>
    <property type="match status" value="1"/>
</dbReference>
<evidence type="ECO:0000256" key="3">
    <source>
        <dbReference type="ARBA" id="ARBA00022776"/>
    </source>
</evidence>
<evidence type="ECO:0000259" key="7">
    <source>
        <dbReference type="Pfam" id="PF12896"/>
    </source>
</evidence>
<evidence type="ECO:0000256" key="4">
    <source>
        <dbReference type="ARBA" id="ARBA00022786"/>
    </source>
</evidence>
<feature type="domain" description="Anaphase-promoting complex subunit 4-like WD40" evidence="6">
    <location>
        <begin position="30"/>
        <end position="125"/>
    </location>
</feature>
<dbReference type="SUPFAM" id="SSF117289">
    <property type="entry name" value="Nucleoporin domain"/>
    <property type="match status" value="1"/>
</dbReference>
<name>A0AAV2YZZ6_9STRA</name>
<dbReference type="InterPro" id="IPR024789">
    <property type="entry name" value="APC4"/>
</dbReference>
<accession>A0AAV2YZZ6</accession>
<evidence type="ECO:0000256" key="1">
    <source>
        <dbReference type="ARBA" id="ARBA00016067"/>
    </source>
</evidence>
<gene>
    <name evidence="8" type="ORF">N0F65_001877</name>
</gene>
<evidence type="ECO:0000256" key="5">
    <source>
        <dbReference type="ARBA" id="ARBA00023306"/>
    </source>
</evidence>
<proteinExistence type="predicted"/>
<dbReference type="Proteomes" id="UP001146120">
    <property type="component" value="Unassembled WGS sequence"/>
</dbReference>
<keyword evidence="3" id="KW-0498">Mitosis</keyword>
<reference evidence="8" key="1">
    <citation type="submission" date="2022-11" db="EMBL/GenBank/DDBJ databases">
        <authorList>
            <person name="Morgan W.R."/>
            <person name="Tartar A."/>
        </authorList>
    </citation>
    <scope>NUCLEOTIDE SEQUENCE</scope>
    <source>
        <strain evidence="8">ARSEF 373</strain>
    </source>
</reference>
<dbReference type="GO" id="GO:0031145">
    <property type="term" value="P:anaphase-promoting complex-dependent catabolic process"/>
    <property type="evidence" value="ECO:0007669"/>
    <property type="project" value="InterPro"/>
</dbReference>
<dbReference type="GO" id="GO:0005680">
    <property type="term" value="C:anaphase-promoting complex"/>
    <property type="evidence" value="ECO:0007669"/>
    <property type="project" value="InterPro"/>
</dbReference>
<keyword evidence="9" id="KW-1185">Reference proteome</keyword>
<keyword evidence="4" id="KW-0833">Ubl conjugation pathway</keyword>
<feature type="non-terminal residue" evidence="8">
    <location>
        <position position="493"/>
    </location>
</feature>
<dbReference type="InterPro" id="IPR024790">
    <property type="entry name" value="APC4_long_dom"/>
</dbReference>
<evidence type="ECO:0000313" key="8">
    <source>
        <dbReference type="EMBL" id="DAZ99640.1"/>
    </source>
</evidence>
<dbReference type="Pfam" id="PF12896">
    <property type="entry name" value="ANAPC4"/>
    <property type="match status" value="1"/>
</dbReference>
<evidence type="ECO:0000259" key="6">
    <source>
        <dbReference type="Pfam" id="PF12894"/>
    </source>
</evidence>
<dbReference type="EMBL" id="DAKRPA010000079">
    <property type="protein sequence ID" value="DAZ99640.1"/>
    <property type="molecule type" value="Genomic_DNA"/>
</dbReference>
<dbReference type="GO" id="GO:0070979">
    <property type="term" value="P:protein K11-linked ubiquitination"/>
    <property type="evidence" value="ECO:0007669"/>
    <property type="project" value="TreeGrafter"/>
</dbReference>